<keyword evidence="6 8" id="KW-1133">Transmembrane helix</keyword>
<keyword evidence="12" id="KW-1185">Reference proteome</keyword>
<feature type="transmembrane region" description="Helical" evidence="8">
    <location>
        <begin position="399"/>
        <end position="419"/>
    </location>
</feature>
<gene>
    <name evidence="11" type="ORF">HJG63_017658</name>
</gene>
<sequence>MIRKLFMLLLLPFVTLREARNSSFLSFLHIENTETLFFTKTEESISIRSSYRDKRPNSSYLFVQAEDPKVLQVVNVTKTLSDVTNFVINLVTDEEGETNLTIQLWVSEGRRERLIDEMKDVRVQVLKGRMDRLPQASMHIDRRILALVLPTVLLNKCAFGCKIDLQVFQTVWRRPLPVLLGAVTQFFLMPFCGFLLTRILALPEAQAFGFVMTCTCPGGGGGYLFALLLEGDVTLAILMTCLSTLLALMMMPANSYLYGRLFGLSGTFHIPVLKIMSTLLFILIPISIGIAVKQRMPDKANHLERIIRPLSFILMFVGIYLAFRMGSVFLKTASREVLLLGILVPALGLSFGYSFAKISRLPLPACKTVAVESGVLNSFLALAIIQLSFPQPKADSASVAPFTVAMCSGCEMLLILLFYKAKKRFFLIGEDKRKKNSLI</sequence>
<evidence type="ECO:0000259" key="10">
    <source>
        <dbReference type="Pfam" id="PF24690"/>
    </source>
</evidence>
<keyword evidence="3" id="KW-0813">Transport</keyword>
<feature type="signal peptide" evidence="9">
    <location>
        <begin position="1"/>
        <end position="19"/>
    </location>
</feature>
<feature type="transmembrane region" description="Helical" evidence="8">
    <location>
        <begin position="207"/>
        <end position="226"/>
    </location>
</feature>
<feature type="transmembrane region" description="Helical" evidence="8">
    <location>
        <begin position="368"/>
        <end position="387"/>
    </location>
</feature>
<evidence type="ECO:0000256" key="1">
    <source>
        <dbReference type="ARBA" id="ARBA00004141"/>
    </source>
</evidence>
<evidence type="ECO:0000256" key="4">
    <source>
        <dbReference type="ARBA" id="ARBA00022692"/>
    </source>
</evidence>
<feature type="transmembrane region" description="Helical" evidence="8">
    <location>
        <begin position="337"/>
        <end position="356"/>
    </location>
</feature>
<evidence type="ECO:0000256" key="7">
    <source>
        <dbReference type="ARBA" id="ARBA00023136"/>
    </source>
</evidence>
<keyword evidence="9" id="KW-0732">Signal</keyword>
<comment type="caution">
    <text evidence="11">The sequence shown here is derived from an EMBL/GenBank/DDBJ whole genome shotgun (WGS) entry which is preliminary data.</text>
</comment>
<dbReference type="Proteomes" id="UP000593571">
    <property type="component" value="Unassembled WGS sequence"/>
</dbReference>
<evidence type="ECO:0000313" key="12">
    <source>
        <dbReference type="Proteomes" id="UP000593571"/>
    </source>
</evidence>
<evidence type="ECO:0000256" key="8">
    <source>
        <dbReference type="SAM" id="Phobius"/>
    </source>
</evidence>
<dbReference type="InterPro" id="IPR004710">
    <property type="entry name" value="Bilac:Na_transpt"/>
</dbReference>
<dbReference type="OrthoDB" id="203097at2759"/>
<feature type="chain" id="PRO_5029449607" evidence="9">
    <location>
        <begin position="20"/>
        <end position="439"/>
    </location>
</feature>
<keyword evidence="5" id="KW-0769">Symport</keyword>
<feature type="transmembrane region" description="Helical" evidence="8">
    <location>
        <begin position="272"/>
        <end position="292"/>
    </location>
</feature>
<keyword evidence="4 8" id="KW-0812">Transmembrane</keyword>
<dbReference type="InterPro" id="IPR002657">
    <property type="entry name" value="BilAc:Na_symport/Acr3"/>
</dbReference>
<proteinExistence type="inferred from homology"/>
<feature type="transmembrane region" description="Helical" evidence="8">
    <location>
        <begin position="177"/>
        <end position="201"/>
    </location>
</feature>
<comment type="similarity">
    <text evidence="2">Belongs to the bile acid:sodium symporter (BASS) (TC 2.A.28) family.</text>
</comment>
<evidence type="ECO:0000256" key="5">
    <source>
        <dbReference type="ARBA" id="ARBA00022847"/>
    </source>
</evidence>
<evidence type="ECO:0000313" key="11">
    <source>
        <dbReference type="EMBL" id="KAF6405663.1"/>
    </source>
</evidence>
<name>A0A7J8C473_ROUAE</name>
<evidence type="ECO:0000256" key="6">
    <source>
        <dbReference type="ARBA" id="ARBA00022989"/>
    </source>
</evidence>
<evidence type="ECO:0000256" key="9">
    <source>
        <dbReference type="SAM" id="SignalP"/>
    </source>
</evidence>
<dbReference type="Gene3D" id="1.20.1530.20">
    <property type="match status" value="1"/>
</dbReference>
<dbReference type="KEGG" id="ray:107514092"/>
<dbReference type="Pfam" id="PF01758">
    <property type="entry name" value="SBF"/>
    <property type="match status" value="1"/>
</dbReference>
<feature type="transmembrane region" description="Helical" evidence="8">
    <location>
        <begin position="233"/>
        <end position="252"/>
    </location>
</feature>
<evidence type="ECO:0000256" key="2">
    <source>
        <dbReference type="ARBA" id="ARBA00006528"/>
    </source>
</evidence>
<organism evidence="11 12">
    <name type="scientific">Rousettus aegyptiacus</name>
    <name type="common">Egyptian fruit bat</name>
    <name type="synonym">Pteropus aegyptiacus</name>
    <dbReference type="NCBI Taxonomy" id="9407"/>
    <lineage>
        <taxon>Eukaryota</taxon>
        <taxon>Metazoa</taxon>
        <taxon>Chordata</taxon>
        <taxon>Craniata</taxon>
        <taxon>Vertebrata</taxon>
        <taxon>Euteleostomi</taxon>
        <taxon>Mammalia</taxon>
        <taxon>Eutheria</taxon>
        <taxon>Laurasiatheria</taxon>
        <taxon>Chiroptera</taxon>
        <taxon>Yinpterochiroptera</taxon>
        <taxon>Pteropodoidea</taxon>
        <taxon>Pteropodidae</taxon>
        <taxon>Rousettinae</taxon>
        <taxon>Rousettus</taxon>
    </lineage>
</organism>
<comment type="subcellular location">
    <subcellularLocation>
        <location evidence="1">Membrane</location>
        <topology evidence="1">Multi-pass membrane protein</topology>
    </subcellularLocation>
</comment>
<dbReference type="Pfam" id="PF24690">
    <property type="entry name" value="NTCP5_P3_N"/>
    <property type="match status" value="1"/>
</dbReference>
<dbReference type="PANTHER" id="PTHR10361">
    <property type="entry name" value="SODIUM-BILE ACID COTRANSPORTER"/>
    <property type="match status" value="1"/>
</dbReference>
<keyword evidence="7 8" id="KW-0472">Membrane</keyword>
<dbReference type="InterPro" id="IPR038770">
    <property type="entry name" value="Na+/solute_symporter_sf"/>
</dbReference>
<feature type="transmembrane region" description="Helical" evidence="8">
    <location>
        <begin position="312"/>
        <end position="331"/>
    </location>
</feature>
<dbReference type="GO" id="GO:0008508">
    <property type="term" value="F:bile acid:sodium symporter activity"/>
    <property type="evidence" value="ECO:0007669"/>
    <property type="project" value="TreeGrafter"/>
</dbReference>
<dbReference type="GO" id="GO:0016020">
    <property type="term" value="C:membrane"/>
    <property type="evidence" value="ECO:0007669"/>
    <property type="project" value="UniProtKB-SubCell"/>
</dbReference>
<dbReference type="EMBL" id="JACASE010000015">
    <property type="protein sequence ID" value="KAF6405663.1"/>
    <property type="molecule type" value="Genomic_DNA"/>
</dbReference>
<evidence type="ECO:0000256" key="3">
    <source>
        <dbReference type="ARBA" id="ARBA00022448"/>
    </source>
</evidence>
<feature type="domain" description="NTCP5/P3 N-terminal" evidence="10">
    <location>
        <begin position="37"/>
        <end position="125"/>
    </location>
</feature>
<dbReference type="PANTHER" id="PTHR10361:SF29">
    <property type="entry name" value="SODIUM_BILE ACID COTRANSPORTER 5"/>
    <property type="match status" value="1"/>
</dbReference>
<dbReference type="AlphaFoldDB" id="A0A7J8C473"/>
<protein>
    <submittedName>
        <fullName evidence="11">Solute carrier family 10 member 5</fullName>
    </submittedName>
</protein>
<reference evidence="11 12" key="1">
    <citation type="journal article" date="2020" name="Nature">
        <title>Six reference-quality genomes reveal evolution of bat adaptations.</title>
        <authorList>
            <person name="Jebb D."/>
            <person name="Huang Z."/>
            <person name="Pippel M."/>
            <person name="Hughes G.M."/>
            <person name="Lavrichenko K."/>
            <person name="Devanna P."/>
            <person name="Winkler S."/>
            <person name="Jermiin L.S."/>
            <person name="Skirmuntt E.C."/>
            <person name="Katzourakis A."/>
            <person name="Burkitt-Gray L."/>
            <person name="Ray D.A."/>
            <person name="Sullivan K.A.M."/>
            <person name="Roscito J.G."/>
            <person name="Kirilenko B.M."/>
            <person name="Davalos L.M."/>
            <person name="Corthals A.P."/>
            <person name="Power M.L."/>
            <person name="Jones G."/>
            <person name="Ransome R.D."/>
            <person name="Dechmann D.K.N."/>
            <person name="Locatelli A.G."/>
            <person name="Puechmaille S.J."/>
            <person name="Fedrigo O."/>
            <person name="Jarvis E.D."/>
            <person name="Hiller M."/>
            <person name="Vernes S.C."/>
            <person name="Myers E.W."/>
            <person name="Teeling E.C."/>
        </authorList>
    </citation>
    <scope>NUCLEOTIDE SEQUENCE [LARGE SCALE GENOMIC DNA]</scope>
    <source>
        <strain evidence="11">MRouAeg1</strain>
        <tissue evidence="11">Muscle</tissue>
    </source>
</reference>
<dbReference type="InterPro" id="IPR057103">
    <property type="entry name" value="NTCP5_P3_N"/>
</dbReference>
<accession>A0A7J8C473</accession>